<sequence length="218" mass="24544">MNLNRTYEVLNASLRRIEDRLSKQGGTDQTTVKTLIKAELKKHKGGVSKEELLVCVEEVFGKNNFKNGKYQGGKELIITTIEELFEETNKENINTIEQKLGGPQNFQDGVYKGKEIINAAVVEGLDAKGEAIILEKIHDIFGPGEFYPIKGGEGVPPGREGCRKNAEEIAMMQAQEQKKIRAIEEWDDFFDNKHFISDATQKKIWMDKFPGNPKAAEN</sequence>
<evidence type="ECO:0000313" key="2">
    <source>
        <dbReference type="Proteomes" id="UP000789920"/>
    </source>
</evidence>
<evidence type="ECO:0000313" key="1">
    <source>
        <dbReference type="EMBL" id="CAG8815482.1"/>
    </source>
</evidence>
<protein>
    <submittedName>
        <fullName evidence="1">4381_t:CDS:1</fullName>
    </submittedName>
</protein>
<comment type="caution">
    <text evidence="1">The sequence shown here is derived from an EMBL/GenBank/DDBJ whole genome shotgun (WGS) entry which is preliminary data.</text>
</comment>
<organism evidence="1 2">
    <name type="scientific">Racocetra persica</name>
    <dbReference type="NCBI Taxonomy" id="160502"/>
    <lineage>
        <taxon>Eukaryota</taxon>
        <taxon>Fungi</taxon>
        <taxon>Fungi incertae sedis</taxon>
        <taxon>Mucoromycota</taxon>
        <taxon>Glomeromycotina</taxon>
        <taxon>Glomeromycetes</taxon>
        <taxon>Diversisporales</taxon>
        <taxon>Gigasporaceae</taxon>
        <taxon>Racocetra</taxon>
    </lineage>
</organism>
<gene>
    <name evidence="1" type="ORF">RPERSI_LOCUS24234</name>
</gene>
<keyword evidence="2" id="KW-1185">Reference proteome</keyword>
<name>A0ACA9RXI5_9GLOM</name>
<reference evidence="1" key="1">
    <citation type="submission" date="2021-06" db="EMBL/GenBank/DDBJ databases">
        <authorList>
            <person name="Kallberg Y."/>
            <person name="Tangrot J."/>
            <person name="Rosling A."/>
        </authorList>
    </citation>
    <scope>NUCLEOTIDE SEQUENCE</scope>
    <source>
        <strain evidence="1">MA461A</strain>
    </source>
</reference>
<dbReference type="Proteomes" id="UP000789920">
    <property type="component" value="Unassembled WGS sequence"/>
</dbReference>
<dbReference type="EMBL" id="CAJVQC010077352">
    <property type="protein sequence ID" value="CAG8815482.1"/>
    <property type="molecule type" value="Genomic_DNA"/>
</dbReference>
<proteinExistence type="predicted"/>
<accession>A0ACA9RXI5</accession>
<feature type="non-terminal residue" evidence="1">
    <location>
        <position position="218"/>
    </location>
</feature>